<dbReference type="PANTHER" id="PTHR43811:SF19">
    <property type="entry name" value="39 KDA FK506-BINDING NUCLEAR PROTEIN"/>
    <property type="match status" value="1"/>
</dbReference>
<reference evidence="10 11" key="1">
    <citation type="journal article" date="2021" name="Microbiol. Resour. Announc.">
        <title>Draft Genome Sequence of Coralloluteibacterium stylophorae LMG 29479T.</title>
        <authorList>
            <person name="Karlyshev A.V."/>
            <person name="Kudryashova E.B."/>
            <person name="Ariskina E.V."/>
            <person name="Conroy A.P."/>
            <person name="Abidueva E.Y."/>
        </authorList>
    </citation>
    <scope>NUCLEOTIDE SEQUENCE [LARGE SCALE GENOMIC DNA]</scope>
    <source>
        <strain evidence="10 11">LMG 29479</strain>
    </source>
</reference>
<proteinExistence type="inferred from homology"/>
<keyword evidence="11" id="KW-1185">Reference proteome</keyword>
<dbReference type="InterPro" id="IPR001179">
    <property type="entry name" value="PPIase_FKBP_dom"/>
</dbReference>
<evidence type="ECO:0000313" key="9">
    <source>
        <dbReference type="EMBL" id="MBR0563823.1"/>
    </source>
</evidence>
<evidence type="ECO:0000256" key="3">
    <source>
        <dbReference type="ARBA" id="ARBA00023110"/>
    </source>
</evidence>
<dbReference type="SUPFAM" id="SSF54534">
    <property type="entry name" value="FKBP-like"/>
    <property type="match status" value="1"/>
</dbReference>
<dbReference type="Pfam" id="PF00254">
    <property type="entry name" value="FKBP_C"/>
    <property type="match status" value="1"/>
</dbReference>
<dbReference type="GO" id="GO:0003755">
    <property type="term" value="F:peptidyl-prolyl cis-trans isomerase activity"/>
    <property type="evidence" value="ECO:0007669"/>
    <property type="project" value="UniProtKB-UniRule"/>
</dbReference>
<accession>A0A8J7VY57</accession>
<evidence type="ECO:0000256" key="2">
    <source>
        <dbReference type="ARBA" id="ARBA00006577"/>
    </source>
</evidence>
<name>A0A8J7VY57_9GAMM</name>
<evidence type="ECO:0000259" key="8">
    <source>
        <dbReference type="PROSITE" id="PS50059"/>
    </source>
</evidence>
<comment type="catalytic activity">
    <reaction evidence="1 5 6">
        <text>[protein]-peptidylproline (omega=180) = [protein]-peptidylproline (omega=0)</text>
        <dbReference type="Rhea" id="RHEA:16237"/>
        <dbReference type="Rhea" id="RHEA-COMP:10747"/>
        <dbReference type="Rhea" id="RHEA-COMP:10748"/>
        <dbReference type="ChEBI" id="CHEBI:83833"/>
        <dbReference type="ChEBI" id="CHEBI:83834"/>
        <dbReference type="EC" id="5.2.1.8"/>
    </reaction>
</comment>
<comment type="caution">
    <text evidence="9">The sequence shown here is derived from an EMBL/GenBank/DDBJ whole genome shotgun (WGS) entry which is preliminary data.</text>
</comment>
<dbReference type="PROSITE" id="PS50059">
    <property type="entry name" value="FKBP_PPIASE"/>
    <property type="match status" value="1"/>
</dbReference>
<feature type="chain" id="PRO_5042774330" description="Peptidyl-prolyl cis-trans isomerase" evidence="7">
    <location>
        <begin position="21"/>
        <end position="140"/>
    </location>
</feature>
<feature type="domain" description="PPIase FKBP-type" evidence="8">
    <location>
        <begin position="43"/>
        <end position="138"/>
    </location>
</feature>
<dbReference type="PANTHER" id="PTHR43811">
    <property type="entry name" value="FKBP-TYPE PEPTIDYL-PROLYL CIS-TRANS ISOMERASE FKPA"/>
    <property type="match status" value="1"/>
</dbReference>
<dbReference type="Proteomes" id="UP000675747">
    <property type="component" value="Unassembled WGS sequence"/>
</dbReference>
<evidence type="ECO:0000313" key="10">
    <source>
        <dbReference type="EMBL" id="MBS7457512.1"/>
    </source>
</evidence>
<comment type="similarity">
    <text evidence="2 6">Belongs to the FKBP-type PPIase family.</text>
</comment>
<gene>
    <name evidence="10" type="ORF">KB893_010235</name>
    <name evidence="9" type="ORF">KB893_15075</name>
</gene>
<dbReference type="EC" id="5.2.1.8" evidence="6"/>
<dbReference type="EMBL" id="JAGQFT020000006">
    <property type="protein sequence ID" value="MBS7457512.1"/>
    <property type="molecule type" value="Genomic_DNA"/>
</dbReference>
<evidence type="ECO:0000256" key="6">
    <source>
        <dbReference type="RuleBase" id="RU003915"/>
    </source>
</evidence>
<reference evidence="9" key="2">
    <citation type="submission" date="2021-04" db="EMBL/GenBank/DDBJ databases">
        <authorList>
            <person name="Karlyshev A.V."/>
        </authorList>
    </citation>
    <scope>NUCLEOTIDE SEQUENCE</scope>
    <source>
        <strain evidence="9">LMG 29479</strain>
    </source>
</reference>
<feature type="signal peptide" evidence="7">
    <location>
        <begin position="1"/>
        <end position="20"/>
    </location>
</feature>
<keyword evidence="4 5" id="KW-0413">Isomerase</keyword>
<dbReference type="InterPro" id="IPR046357">
    <property type="entry name" value="PPIase_dom_sf"/>
</dbReference>
<dbReference type="EMBL" id="JAGQFT010000183">
    <property type="protein sequence ID" value="MBR0563823.1"/>
    <property type="molecule type" value="Genomic_DNA"/>
</dbReference>
<sequence>MRRRSLLLLLALLAPLAASAQDRVQQFTIIDDRVGDGFVALEGMHAAVTYTGWVYDADAPDHKGRQFDASMDPDNPFVFRIGTRRVIRGWNMGLPGMRIGGKRTLLLPPEDAYGAEGAPPMIPPYASLIFEIELHGLEQR</sequence>
<evidence type="ECO:0000256" key="5">
    <source>
        <dbReference type="PROSITE-ProRule" id="PRU00277"/>
    </source>
</evidence>
<evidence type="ECO:0000256" key="1">
    <source>
        <dbReference type="ARBA" id="ARBA00000971"/>
    </source>
</evidence>
<keyword evidence="7" id="KW-0732">Signal</keyword>
<evidence type="ECO:0000256" key="7">
    <source>
        <dbReference type="SAM" id="SignalP"/>
    </source>
</evidence>
<evidence type="ECO:0000256" key="4">
    <source>
        <dbReference type="ARBA" id="ARBA00023235"/>
    </source>
</evidence>
<dbReference type="Gene3D" id="3.10.50.40">
    <property type="match status" value="1"/>
</dbReference>
<organism evidence="9">
    <name type="scientific">Coralloluteibacterium stylophorae</name>
    <dbReference type="NCBI Taxonomy" id="1776034"/>
    <lineage>
        <taxon>Bacteria</taxon>
        <taxon>Pseudomonadati</taxon>
        <taxon>Pseudomonadota</taxon>
        <taxon>Gammaproteobacteria</taxon>
        <taxon>Lysobacterales</taxon>
        <taxon>Lysobacteraceae</taxon>
        <taxon>Coralloluteibacterium</taxon>
    </lineage>
</organism>
<dbReference type="RefSeq" id="WP_211927716.1">
    <property type="nucleotide sequence ID" value="NZ_JAGQFT020000006.1"/>
</dbReference>
<keyword evidence="3 5" id="KW-0697">Rotamase</keyword>
<protein>
    <recommendedName>
        <fullName evidence="6">Peptidyl-prolyl cis-trans isomerase</fullName>
        <ecNumber evidence="6">5.2.1.8</ecNumber>
    </recommendedName>
</protein>
<dbReference type="AlphaFoldDB" id="A0A8J7VY57"/>
<evidence type="ECO:0000313" key="11">
    <source>
        <dbReference type="Proteomes" id="UP000675747"/>
    </source>
</evidence>